<dbReference type="OrthoDB" id="9779554at2"/>
<dbReference type="PANTHER" id="PTHR11101:SF80">
    <property type="entry name" value="PHOSPHATE TRANSPORTER"/>
    <property type="match status" value="1"/>
</dbReference>
<feature type="transmembrane region" description="Helical" evidence="6">
    <location>
        <begin position="147"/>
        <end position="168"/>
    </location>
</feature>
<dbReference type="InterPro" id="IPR001204">
    <property type="entry name" value="Phos_transporter"/>
</dbReference>
<protein>
    <submittedName>
        <fullName evidence="7">Inorganic phosphate transporter, PiT family</fullName>
    </submittedName>
</protein>
<feature type="transmembrane region" description="Helical" evidence="6">
    <location>
        <begin position="113"/>
        <end position="135"/>
    </location>
</feature>
<name>A0A1W2CNJ1_9FIRM</name>
<gene>
    <name evidence="7" type="ORF">SAMN02745168_0121</name>
</gene>
<organism evidence="7 8">
    <name type="scientific">Papillibacter cinnamivorans DSM 12816</name>
    <dbReference type="NCBI Taxonomy" id="1122930"/>
    <lineage>
        <taxon>Bacteria</taxon>
        <taxon>Bacillati</taxon>
        <taxon>Bacillota</taxon>
        <taxon>Clostridia</taxon>
        <taxon>Eubacteriales</taxon>
        <taxon>Oscillospiraceae</taxon>
        <taxon>Papillibacter</taxon>
    </lineage>
</organism>
<dbReference type="GO" id="GO:0016020">
    <property type="term" value="C:membrane"/>
    <property type="evidence" value="ECO:0007669"/>
    <property type="project" value="UniProtKB-SubCell"/>
</dbReference>
<dbReference type="AlphaFoldDB" id="A0A1W2CNJ1"/>
<proteinExistence type="predicted"/>
<evidence type="ECO:0000313" key="7">
    <source>
        <dbReference type="EMBL" id="SMC86807.1"/>
    </source>
</evidence>
<comment type="subcellular location">
    <subcellularLocation>
        <location evidence="1">Membrane</location>
        <topology evidence="1">Multi-pass membrane protein</topology>
    </subcellularLocation>
</comment>
<sequence length="348" mass="36435">MTETGVVVILVFIIASGLLFALSNGLHDASSVVATFISCRAATPRQAIALASVFGLLGAVFGGDQVASTVSGVIDLPAQTQLLPVLLSAILGATLWNLVTWRLGIPSSSTHALIGGIIGAILVSHGPQHVLWGLAELFGPSHEVTGMVKVVVFLLASPFIGFILGFFFEKLSDLILRNAKFTVNRWLIRLQWIISALLSYNHGANDTQKMIGLIALALASAGAAPAGSAPLWAKICAGAVMFAGTMMGGWSIMKTIGRRIYKLRPVNSLNSQLSASASVIAANWFGAPVSTTHVVVGSVMGVGSADRYKMVNWSIAKEIVVAWVVTIPLSAGVSAAVYFLVSMLPGLK</sequence>
<dbReference type="Proteomes" id="UP000192790">
    <property type="component" value="Unassembled WGS sequence"/>
</dbReference>
<keyword evidence="3 6" id="KW-0812">Transmembrane</keyword>
<dbReference type="EMBL" id="FWXW01000011">
    <property type="protein sequence ID" value="SMC86807.1"/>
    <property type="molecule type" value="Genomic_DNA"/>
</dbReference>
<feature type="transmembrane region" description="Helical" evidence="6">
    <location>
        <begin position="320"/>
        <end position="341"/>
    </location>
</feature>
<reference evidence="7 8" key="1">
    <citation type="submission" date="2017-04" db="EMBL/GenBank/DDBJ databases">
        <authorList>
            <person name="Afonso C.L."/>
            <person name="Miller P.J."/>
            <person name="Scott M.A."/>
            <person name="Spackman E."/>
            <person name="Goraichik I."/>
            <person name="Dimitrov K.M."/>
            <person name="Suarez D.L."/>
            <person name="Swayne D.E."/>
        </authorList>
    </citation>
    <scope>NUCLEOTIDE SEQUENCE [LARGE SCALE GENOMIC DNA]</scope>
    <source>
        <strain evidence="7 8">DSM 12816</strain>
    </source>
</reference>
<keyword evidence="2" id="KW-0813">Transport</keyword>
<evidence type="ECO:0000256" key="6">
    <source>
        <dbReference type="SAM" id="Phobius"/>
    </source>
</evidence>
<dbReference type="GO" id="GO:0035435">
    <property type="term" value="P:phosphate ion transmembrane transport"/>
    <property type="evidence" value="ECO:0007669"/>
    <property type="project" value="TreeGrafter"/>
</dbReference>
<evidence type="ECO:0000256" key="1">
    <source>
        <dbReference type="ARBA" id="ARBA00004141"/>
    </source>
</evidence>
<evidence type="ECO:0000256" key="5">
    <source>
        <dbReference type="ARBA" id="ARBA00023136"/>
    </source>
</evidence>
<evidence type="ECO:0000256" key="4">
    <source>
        <dbReference type="ARBA" id="ARBA00022989"/>
    </source>
</evidence>
<dbReference type="Pfam" id="PF01384">
    <property type="entry name" value="PHO4"/>
    <property type="match status" value="2"/>
</dbReference>
<feature type="transmembrane region" description="Helical" evidence="6">
    <location>
        <begin position="47"/>
        <end position="63"/>
    </location>
</feature>
<accession>A0A1W2CNJ1</accession>
<keyword evidence="8" id="KW-1185">Reference proteome</keyword>
<dbReference type="RefSeq" id="WP_084235542.1">
    <property type="nucleotide sequence ID" value="NZ_FWXW01000011.1"/>
</dbReference>
<evidence type="ECO:0000256" key="3">
    <source>
        <dbReference type="ARBA" id="ARBA00022692"/>
    </source>
</evidence>
<evidence type="ECO:0000313" key="8">
    <source>
        <dbReference type="Proteomes" id="UP000192790"/>
    </source>
</evidence>
<feature type="transmembrane region" description="Helical" evidence="6">
    <location>
        <begin position="83"/>
        <end position="101"/>
    </location>
</feature>
<feature type="transmembrane region" description="Helical" evidence="6">
    <location>
        <begin position="6"/>
        <end position="26"/>
    </location>
</feature>
<feature type="transmembrane region" description="Helical" evidence="6">
    <location>
        <begin position="232"/>
        <end position="252"/>
    </location>
</feature>
<evidence type="ECO:0000256" key="2">
    <source>
        <dbReference type="ARBA" id="ARBA00022448"/>
    </source>
</evidence>
<dbReference type="STRING" id="1122930.SAMN02745168_0121"/>
<dbReference type="GO" id="GO:0005315">
    <property type="term" value="F:phosphate transmembrane transporter activity"/>
    <property type="evidence" value="ECO:0007669"/>
    <property type="project" value="InterPro"/>
</dbReference>
<feature type="transmembrane region" description="Helical" evidence="6">
    <location>
        <begin position="210"/>
        <end position="226"/>
    </location>
</feature>
<keyword evidence="5 6" id="KW-0472">Membrane</keyword>
<dbReference type="PANTHER" id="PTHR11101">
    <property type="entry name" value="PHOSPHATE TRANSPORTER"/>
    <property type="match status" value="1"/>
</dbReference>
<keyword evidence="4 6" id="KW-1133">Transmembrane helix</keyword>